<dbReference type="GO" id="GO:0140682">
    <property type="term" value="F:FAD-dependent H3K4me/H3K4me3 demethylase activity"/>
    <property type="evidence" value="ECO:0007669"/>
    <property type="project" value="UniProtKB-ARBA"/>
</dbReference>
<feature type="region of interest" description="Disordered" evidence="9">
    <location>
        <begin position="296"/>
        <end position="336"/>
    </location>
</feature>
<comment type="cofactor">
    <cofactor evidence="1">
        <name>FAD</name>
        <dbReference type="ChEBI" id="CHEBI:57692"/>
    </cofactor>
</comment>
<dbReference type="Pfam" id="PF04433">
    <property type="entry name" value="SWIRM"/>
    <property type="match status" value="1"/>
</dbReference>
<keyword evidence="6" id="KW-0274">FAD</keyword>
<organism evidence="12 13">
    <name type="scientific">Ridgeia piscesae</name>
    <name type="common">Tubeworm</name>
    <dbReference type="NCBI Taxonomy" id="27915"/>
    <lineage>
        <taxon>Eukaryota</taxon>
        <taxon>Metazoa</taxon>
        <taxon>Spiralia</taxon>
        <taxon>Lophotrochozoa</taxon>
        <taxon>Annelida</taxon>
        <taxon>Polychaeta</taxon>
        <taxon>Sedentaria</taxon>
        <taxon>Canalipalpata</taxon>
        <taxon>Sabellida</taxon>
        <taxon>Siboglinidae</taxon>
        <taxon>Ridgeia</taxon>
    </lineage>
</organism>
<dbReference type="InterPro" id="IPR002937">
    <property type="entry name" value="Amino_oxidase"/>
</dbReference>
<dbReference type="InterPro" id="IPR036388">
    <property type="entry name" value="WH-like_DNA-bd_sf"/>
</dbReference>
<dbReference type="PROSITE" id="PS51050">
    <property type="entry name" value="ZF_CW"/>
    <property type="match status" value="1"/>
</dbReference>
<evidence type="ECO:0000256" key="7">
    <source>
        <dbReference type="ARBA" id="ARBA00022833"/>
    </source>
</evidence>
<dbReference type="PROSITE" id="PS50934">
    <property type="entry name" value="SWIRM"/>
    <property type="match status" value="1"/>
</dbReference>
<evidence type="ECO:0000256" key="5">
    <source>
        <dbReference type="ARBA" id="ARBA00022771"/>
    </source>
</evidence>
<dbReference type="Gene3D" id="3.30.40.100">
    <property type="match status" value="1"/>
</dbReference>
<dbReference type="Proteomes" id="UP001209878">
    <property type="component" value="Unassembled WGS sequence"/>
</dbReference>
<feature type="compositionally biased region" description="Basic and acidic residues" evidence="9">
    <location>
        <begin position="942"/>
        <end position="960"/>
    </location>
</feature>
<feature type="region of interest" description="Disordered" evidence="9">
    <location>
        <begin position="84"/>
        <end position="144"/>
    </location>
</feature>
<name>A0AAD9PCQ0_RIDPI</name>
<evidence type="ECO:0000256" key="6">
    <source>
        <dbReference type="ARBA" id="ARBA00022827"/>
    </source>
</evidence>
<dbReference type="GO" id="GO:0008270">
    <property type="term" value="F:zinc ion binding"/>
    <property type="evidence" value="ECO:0007669"/>
    <property type="project" value="UniProtKB-KW"/>
</dbReference>
<reference evidence="12" key="1">
    <citation type="journal article" date="2023" name="Mol. Biol. Evol.">
        <title>Third-Generation Sequencing Reveals the Adaptive Role of the Epigenome in Three Deep-Sea Polychaetes.</title>
        <authorList>
            <person name="Perez M."/>
            <person name="Aroh O."/>
            <person name="Sun Y."/>
            <person name="Lan Y."/>
            <person name="Juniper S.K."/>
            <person name="Young C.R."/>
            <person name="Angers B."/>
            <person name="Qian P.Y."/>
        </authorList>
    </citation>
    <scope>NUCLEOTIDE SEQUENCE</scope>
    <source>
        <strain evidence="12">R07B-5</strain>
    </source>
</reference>
<feature type="domain" description="SWIRM" evidence="10">
    <location>
        <begin position="358"/>
        <end position="456"/>
    </location>
</feature>
<evidence type="ECO:0000256" key="4">
    <source>
        <dbReference type="ARBA" id="ARBA00022723"/>
    </source>
</evidence>
<feature type="compositionally biased region" description="Low complexity" evidence="9">
    <location>
        <begin position="84"/>
        <end position="93"/>
    </location>
</feature>
<feature type="compositionally biased region" description="Polar residues" evidence="9">
    <location>
        <begin position="1051"/>
        <end position="1063"/>
    </location>
</feature>
<dbReference type="InterPro" id="IPR007526">
    <property type="entry name" value="SWIRM"/>
</dbReference>
<protein>
    <submittedName>
        <fullName evidence="12">Uncharacterized protein</fullName>
    </submittedName>
</protein>
<dbReference type="SUPFAM" id="SSF51905">
    <property type="entry name" value="FAD/NAD(P)-binding domain"/>
    <property type="match status" value="1"/>
</dbReference>
<dbReference type="InterPro" id="IPR011124">
    <property type="entry name" value="Znf_CW"/>
</dbReference>
<keyword evidence="4" id="KW-0479">Metal-binding</keyword>
<gene>
    <name evidence="12" type="ORF">NP493_33g03006</name>
</gene>
<dbReference type="EMBL" id="JAODUO010000033">
    <property type="protein sequence ID" value="KAK2192337.1"/>
    <property type="molecule type" value="Genomic_DNA"/>
</dbReference>
<feature type="compositionally biased region" description="Basic and acidic residues" evidence="9">
    <location>
        <begin position="790"/>
        <end position="874"/>
    </location>
</feature>
<dbReference type="PANTHER" id="PTHR10742">
    <property type="entry name" value="FLAVIN MONOAMINE OXIDASE"/>
    <property type="match status" value="1"/>
</dbReference>
<evidence type="ECO:0000259" key="10">
    <source>
        <dbReference type="PROSITE" id="PS50934"/>
    </source>
</evidence>
<evidence type="ECO:0000256" key="2">
    <source>
        <dbReference type="ARBA" id="ARBA00005995"/>
    </source>
</evidence>
<dbReference type="PANTHER" id="PTHR10742:SF410">
    <property type="entry name" value="LYSINE-SPECIFIC HISTONE DEMETHYLASE 2"/>
    <property type="match status" value="1"/>
</dbReference>
<feature type="compositionally biased region" description="Acidic residues" evidence="9">
    <location>
        <begin position="322"/>
        <end position="333"/>
    </location>
</feature>
<feature type="compositionally biased region" description="Basic and acidic residues" evidence="9">
    <location>
        <begin position="987"/>
        <end position="1037"/>
    </location>
</feature>
<feature type="compositionally biased region" description="Basic and acidic residues" evidence="9">
    <location>
        <begin position="922"/>
        <end position="934"/>
    </location>
</feature>
<dbReference type="InterPro" id="IPR036188">
    <property type="entry name" value="FAD/NAD-bd_sf"/>
</dbReference>
<sequence>MSTDRPKRHAQKRPDPDFVSDFASPFRAKSPTPRVKDTPDIVTHEPARPRVIQNPVVALTPMVIPKHMVTPTPDVTPTHVLKKTNLSKSSHLSKSTHSHLSKSTPSQMSKSTPAAELPKRVSNGATRGSKRKSTTTESDSKRTCNKALKRCDRSSCVNIFPMCFIGATDSHKDGYVAFSKWKRVWATNGKTEANIRTYMVDQMLPFWLRCSRCGKWRQLSRNADITPEFIGRFQCGTTTKGVKKEGHSECDTDEDSRVQQALSPGWLAGGVPSPYLRHSPAAPFLVNYFPDGVGMSASEHPRTTATRRAVGKKEKAQYSGSESDESSDSEEELTPPAEFVSSVQVPGVPDFLEPFGQVDDMEKAFCFHPDAMEDDELAAFPDFGREQQIYLGLRNIILALWSLNCKEFLSVESCVRHVICRGLVRVRCVEELTRIWEFFTVRGYINTGILHNVPREGLLPHCYNQCSVLVIGAGPAGLAAAKQLSNFGSKVTVLETRGRLGGRVWDDYTTGVCVGRGAQIVNGTTNNPISLLCHQLNISMRRITDKCGLIHESGVVTDGNVDRRIDFHFNAMLDIVADWRKNHSDENDYSLLEKIRQMHQQFVDESHLTFSKEEEKLLEFHISNLEYACGCSTDRLSAYNWDQNEAFPQFSGNHCFMSGGYSPVLARLADGIDVRLNKQVTEVHYFGDHVKVQTSGGETFRADKVVVTVPLGLLKADGIAFRPPLPEKKLDAIQSLGAGIIEKVALQFPHRFWDAKVEGADFFGHVPENANERGMFAVFYDMALKDSDARQDNSVDDHDSELTPNTDTKDTPNTDTKDTPNTDTKDTPNTDTKDTPNTDTKDTPNTDTKDTPNTDTKDTPNTDTKDTPNTDTKDTPTPNTDTKDTPNTDTKDTPNTGAKDTPNTGAKDKKVHDIPNGNVDSSPEKDSNTADSVKHSNATADKTCESEMSKDASDKQKVECEGLATKSNDSDAKKTETTGSPMESDDSDIKKTENERLPKKLGDSDIEITETKDPPKESDSPDTEATKELPVKSHDTSDGSPTDTMCVKPDQCQSDKSPSQTPVKDTDSDSKKCGTDCSKRVSCSDDTDAMKDTNLTHMSHCQTDTICDTSMAPPADTSRVKLTDTSFCDANSNCKKSSCDINKHTTSDTKAVLMTCVTGDAVSMVSKLTDAEVVAKCVDVLKKLFPDESVSAPVSSFVTWWQEDPLALMAYKLCHATNRQFPQTVTGAYLSGIREASKIVTASAEAHKERYMSDSKEDMAVDDAS</sequence>
<feature type="region of interest" description="Disordered" evidence="9">
    <location>
        <begin position="1"/>
        <end position="47"/>
    </location>
</feature>
<proteinExistence type="inferred from homology"/>
<dbReference type="PRINTS" id="PR00419">
    <property type="entry name" value="ADXRDTASE"/>
</dbReference>
<comment type="caution">
    <text evidence="12">The sequence shown here is derived from an EMBL/GenBank/DDBJ whole genome shotgun (WGS) entry which is preliminary data.</text>
</comment>
<feature type="compositionally biased region" description="Basic and acidic residues" evidence="9">
    <location>
        <begin position="881"/>
        <end position="892"/>
    </location>
</feature>
<dbReference type="AlphaFoldDB" id="A0AAD9PCQ0"/>
<evidence type="ECO:0000256" key="9">
    <source>
        <dbReference type="SAM" id="MobiDB-lite"/>
    </source>
</evidence>
<dbReference type="SUPFAM" id="SSF54373">
    <property type="entry name" value="FAD-linked reductases, C-terminal domain"/>
    <property type="match status" value="1"/>
</dbReference>
<keyword evidence="3" id="KW-0285">Flavoprotein</keyword>
<evidence type="ECO:0000256" key="8">
    <source>
        <dbReference type="ARBA" id="ARBA00023002"/>
    </source>
</evidence>
<feature type="compositionally biased region" description="Basic and acidic residues" evidence="9">
    <location>
        <begin position="1064"/>
        <end position="1078"/>
    </location>
</feature>
<evidence type="ECO:0000256" key="1">
    <source>
        <dbReference type="ARBA" id="ARBA00001974"/>
    </source>
</evidence>
<feature type="compositionally biased region" description="Basic and acidic residues" evidence="9">
    <location>
        <begin position="34"/>
        <end position="47"/>
    </location>
</feature>
<comment type="similarity">
    <text evidence="2">Belongs to the flavin monoamine oxidase family.</text>
</comment>
<feature type="compositionally biased region" description="Basic residues" evidence="9">
    <location>
        <begin position="1"/>
        <end position="11"/>
    </location>
</feature>
<keyword evidence="8" id="KW-0560">Oxidoreductase</keyword>
<dbReference type="Gene3D" id="1.10.10.10">
    <property type="entry name" value="Winged helix-like DNA-binding domain superfamily/Winged helix DNA-binding domain"/>
    <property type="match status" value="1"/>
</dbReference>
<evidence type="ECO:0000259" key="11">
    <source>
        <dbReference type="PROSITE" id="PS51050"/>
    </source>
</evidence>
<accession>A0AAD9PCQ0</accession>
<dbReference type="Gene3D" id="3.90.660.10">
    <property type="match status" value="1"/>
</dbReference>
<dbReference type="InterPro" id="IPR009057">
    <property type="entry name" value="Homeodomain-like_sf"/>
</dbReference>
<keyword evidence="5" id="KW-0863">Zinc-finger</keyword>
<keyword evidence="7" id="KW-0862">Zinc</keyword>
<keyword evidence="13" id="KW-1185">Reference proteome</keyword>
<dbReference type="SUPFAM" id="SSF46689">
    <property type="entry name" value="Homeodomain-like"/>
    <property type="match status" value="1"/>
</dbReference>
<dbReference type="Pfam" id="PF01593">
    <property type="entry name" value="Amino_oxidase"/>
    <property type="match status" value="2"/>
</dbReference>
<evidence type="ECO:0000313" key="12">
    <source>
        <dbReference type="EMBL" id="KAK2192337.1"/>
    </source>
</evidence>
<dbReference type="InterPro" id="IPR050281">
    <property type="entry name" value="Flavin_monoamine_oxidase"/>
</dbReference>
<feature type="region of interest" description="Disordered" evidence="9">
    <location>
        <begin position="790"/>
        <end position="1078"/>
    </location>
</feature>
<dbReference type="Gene3D" id="3.50.50.60">
    <property type="entry name" value="FAD/NAD(P)-binding domain"/>
    <property type="match status" value="1"/>
</dbReference>
<evidence type="ECO:0000313" key="13">
    <source>
        <dbReference type="Proteomes" id="UP001209878"/>
    </source>
</evidence>
<feature type="domain" description="CW-type" evidence="11">
    <location>
        <begin position="201"/>
        <end position="258"/>
    </location>
</feature>
<evidence type="ECO:0000256" key="3">
    <source>
        <dbReference type="ARBA" id="ARBA00022630"/>
    </source>
</evidence>